<dbReference type="AlphaFoldDB" id="A0AAV4DG81"/>
<proteinExistence type="predicted"/>
<keyword evidence="2" id="KW-1185">Reference proteome</keyword>
<organism evidence="1 2">
    <name type="scientific">Plakobranchus ocellatus</name>
    <dbReference type="NCBI Taxonomy" id="259542"/>
    <lineage>
        <taxon>Eukaryota</taxon>
        <taxon>Metazoa</taxon>
        <taxon>Spiralia</taxon>
        <taxon>Lophotrochozoa</taxon>
        <taxon>Mollusca</taxon>
        <taxon>Gastropoda</taxon>
        <taxon>Heterobranchia</taxon>
        <taxon>Euthyneura</taxon>
        <taxon>Panpulmonata</taxon>
        <taxon>Sacoglossa</taxon>
        <taxon>Placobranchoidea</taxon>
        <taxon>Plakobranchidae</taxon>
        <taxon>Plakobranchus</taxon>
    </lineage>
</organism>
<protein>
    <submittedName>
        <fullName evidence="1">Uncharacterized protein</fullName>
    </submittedName>
</protein>
<evidence type="ECO:0000313" key="1">
    <source>
        <dbReference type="EMBL" id="GFO43257.1"/>
    </source>
</evidence>
<name>A0AAV4DG81_9GAST</name>
<comment type="caution">
    <text evidence="1">The sequence shown here is derived from an EMBL/GenBank/DDBJ whole genome shotgun (WGS) entry which is preliminary data.</text>
</comment>
<reference evidence="1 2" key="1">
    <citation type="journal article" date="2021" name="Elife">
        <title>Chloroplast acquisition without the gene transfer in kleptoplastic sea slugs, Plakobranchus ocellatus.</title>
        <authorList>
            <person name="Maeda T."/>
            <person name="Takahashi S."/>
            <person name="Yoshida T."/>
            <person name="Shimamura S."/>
            <person name="Takaki Y."/>
            <person name="Nagai Y."/>
            <person name="Toyoda A."/>
            <person name="Suzuki Y."/>
            <person name="Arimoto A."/>
            <person name="Ishii H."/>
            <person name="Satoh N."/>
            <person name="Nishiyama T."/>
            <person name="Hasebe M."/>
            <person name="Maruyama T."/>
            <person name="Minagawa J."/>
            <person name="Obokata J."/>
            <person name="Shigenobu S."/>
        </authorList>
    </citation>
    <scope>NUCLEOTIDE SEQUENCE [LARGE SCALE GENOMIC DNA]</scope>
</reference>
<dbReference type="EMBL" id="BLXT01007857">
    <property type="protein sequence ID" value="GFO43257.1"/>
    <property type="molecule type" value="Genomic_DNA"/>
</dbReference>
<evidence type="ECO:0000313" key="2">
    <source>
        <dbReference type="Proteomes" id="UP000735302"/>
    </source>
</evidence>
<accession>A0AAV4DG81</accession>
<dbReference type="Proteomes" id="UP000735302">
    <property type="component" value="Unassembled WGS sequence"/>
</dbReference>
<gene>
    <name evidence="1" type="ORF">PoB_006976200</name>
</gene>
<sequence length="109" mass="11837">MPPGKNEACFAGSSSAAVSAAVLGVLSTMSGERKGEPTPEKRRTRINVIQGNSVSLEYLSAPSSIASLRSTTPTPTCDKQRERESFFPYYHQQRHLAVALTNLLLQETL</sequence>